<gene>
    <name evidence="12" type="ordered locus">Mhar_1373</name>
</gene>
<keyword evidence="8" id="KW-0411">Iron-sulfur</keyword>
<dbReference type="InterPro" id="IPR051457">
    <property type="entry name" value="2-oxoacid:Fd_oxidoreductase"/>
</dbReference>
<accession>G7WNX7</accession>
<organism evidence="12 13">
    <name type="scientific">Methanothrix harundinacea (strain 6Ac)</name>
    <name type="common">Methanosaeta harundinacea</name>
    <dbReference type="NCBI Taxonomy" id="1110509"/>
    <lineage>
        <taxon>Archaea</taxon>
        <taxon>Methanobacteriati</taxon>
        <taxon>Methanobacteriota</taxon>
        <taxon>Stenosarchaea group</taxon>
        <taxon>Methanomicrobia</taxon>
        <taxon>Methanotrichales</taxon>
        <taxon>Methanotrichaceae</taxon>
        <taxon>Methanothrix</taxon>
    </lineage>
</organism>
<evidence type="ECO:0000259" key="10">
    <source>
        <dbReference type="Pfam" id="PF02775"/>
    </source>
</evidence>
<evidence type="ECO:0000256" key="9">
    <source>
        <dbReference type="ARBA" id="ARBA00023052"/>
    </source>
</evidence>
<keyword evidence="13" id="KW-1185">Reference proteome</keyword>
<dbReference type="Pfam" id="PF02775">
    <property type="entry name" value="TPP_enzyme_C"/>
    <property type="match status" value="1"/>
</dbReference>
<evidence type="ECO:0000313" key="13">
    <source>
        <dbReference type="Proteomes" id="UP000005877"/>
    </source>
</evidence>
<dbReference type="OrthoDB" id="30755at2157"/>
<dbReference type="GO" id="GO:0016625">
    <property type="term" value="F:oxidoreductase activity, acting on the aldehyde or oxo group of donors, iron-sulfur protein as acceptor"/>
    <property type="evidence" value="ECO:0007669"/>
    <property type="project" value="UniProtKB-ARBA"/>
</dbReference>
<evidence type="ECO:0000256" key="1">
    <source>
        <dbReference type="ARBA" id="ARBA00001946"/>
    </source>
</evidence>
<comment type="cofactor">
    <cofactor evidence="2">
        <name>thiamine diphosphate</name>
        <dbReference type="ChEBI" id="CHEBI:58937"/>
    </cofactor>
</comment>
<keyword evidence="6" id="KW-0560">Oxidoreductase</keyword>
<comment type="cofactor">
    <cofactor evidence="1">
        <name>Mg(2+)</name>
        <dbReference type="ChEBI" id="CHEBI:18420"/>
    </cofactor>
</comment>
<evidence type="ECO:0000313" key="12">
    <source>
        <dbReference type="EMBL" id="AET64737.1"/>
    </source>
</evidence>
<keyword evidence="5" id="KW-0460">Magnesium</keyword>
<sequence length="284" mass="31218">MKPRDLGTTAQNTWCPGCGNFAILNAIKPVLAELDGAGLVPIENVVVVTGIGCHGKIADYLHLNSFYAIHGRAIPVATGIKLANPDLNVICFVGDGDAYAEGLDHLIFAAKRNVEITTIVHDNRVYGLTTGQYTPTSPSGFSGRSTPGGLEVSPINPLELIFASGGTFIARGYSNRIDLLKETMREAILHRGFAFLDVLQVCATFFNMYDLYNRRTYALEEHDPEDPVLAQERMREWDYNSEGPIPLGIFHRRAAPTFGDNFEDKNSKIPDMEGAVRRVLKGYI</sequence>
<dbReference type="AlphaFoldDB" id="G7WNX7"/>
<dbReference type="GeneID" id="12510542"/>
<keyword evidence="7" id="KW-0408">Iron</keyword>
<evidence type="ECO:0000256" key="5">
    <source>
        <dbReference type="ARBA" id="ARBA00022842"/>
    </source>
</evidence>
<dbReference type="Gene3D" id="3.40.50.970">
    <property type="match status" value="1"/>
</dbReference>
<dbReference type="PATRIC" id="fig|1110509.7.peg.1524"/>
<dbReference type="CDD" id="cd03375">
    <property type="entry name" value="TPP_OGFOR"/>
    <property type="match status" value="1"/>
</dbReference>
<feature type="domain" description="Thiamine pyrophosphate enzyme TPP-binding" evidence="10">
    <location>
        <begin position="51"/>
        <end position="198"/>
    </location>
</feature>
<dbReference type="RefSeq" id="WP_014586922.1">
    <property type="nucleotide sequence ID" value="NC_017527.1"/>
</dbReference>
<dbReference type="Proteomes" id="UP000005877">
    <property type="component" value="Chromosome"/>
</dbReference>
<dbReference type="NCBIfam" id="TIGR02177">
    <property type="entry name" value="PorB_KorB"/>
    <property type="match status" value="1"/>
</dbReference>
<evidence type="ECO:0000259" key="11">
    <source>
        <dbReference type="Pfam" id="PF12367"/>
    </source>
</evidence>
<dbReference type="InterPro" id="IPR011766">
    <property type="entry name" value="TPP_enzyme_TPP-bd"/>
</dbReference>
<protein>
    <submittedName>
        <fullName evidence="12">2-oxoglutarate ferredoxin oxidoreductase beta subunit</fullName>
    </submittedName>
</protein>
<dbReference type="GO" id="GO:0051536">
    <property type="term" value="F:iron-sulfur cluster binding"/>
    <property type="evidence" value="ECO:0007669"/>
    <property type="project" value="UniProtKB-KW"/>
</dbReference>
<dbReference type="GO" id="GO:0045333">
    <property type="term" value="P:cellular respiration"/>
    <property type="evidence" value="ECO:0007669"/>
    <property type="project" value="UniProtKB-ARBA"/>
</dbReference>
<dbReference type="InterPro" id="IPR032686">
    <property type="entry name" value="PFO_beta_C"/>
</dbReference>
<comment type="cofactor">
    <cofactor evidence="3">
        <name>[4Fe-4S] cluster</name>
        <dbReference type="ChEBI" id="CHEBI:49883"/>
    </cofactor>
</comment>
<dbReference type="InterPro" id="IPR029061">
    <property type="entry name" value="THDP-binding"/>
</dbReference>
<keyword evidence="4" id="KW-0479">Metal-binding</keyword>
<proteinExistence type="predicted"/>
<dbReference type="EMBL" id="CP003117">
    <property type="protein sequence ID" value="AET64737.1"/>
    <property type="molecule type" value="Genomic_DNA"/>
</dbReference>
<dbReference type="HOGENOM" id="CLU_048564_0_0_2"/>
<dbReference type="PANTHER" id="PTHR48084">
    <property type="entry name" value="2-OXOGLUTARATE OXIDOREDUCTASE SUBUNIT KORB-RELATED"/>
    <property type="match status" value="1"/>
</dbReference>
<dbReference type="GO" id="GO:0006082">
    <property type="term" value="P:organic acid metabolic process"/>
    <property type="evidence" value="ECO:0007669"/>
    <property type="project" value="UniProtKB-ARBA"/>
</dbReference>
<evidence type="ECO:0000256" key="3">
    <source>
        <dbReference type="ARBA" id="ARBA00001966"/>
    </source>
</evidence>
<evidence type="ECO:0000256" key="4">
    <source>
        <dbReference type="ARBA" id="ARBA00022723"/>
    </source>
</evidence>
<dbReference type="InterPro" id="IPR011896">
    <property type="entry name" value="OFOB"/>
</dbReference>
<dbReference type="SUPFAM" id="SSF52518">
    <property type="entry name" value="Thiamin diphosphate-binding fold (THDP-binding)"/>
    <property type="match status" value="1"/>
</dbReference>
<evidence type="ECO:0000256" key="8">
    <source>
        <dbReference type="ARBA" id="ARBA00023014"/>
    </source>
</evidence>
<keyword evidence="9" id="KW-0786">Thiamine pyrophosphate</keyword>
<name>G7WNX7_METH6</name>
<dbReference type="GO" id="GO:0046872">
    <property type="term" value="F:metal ion binding"/>
    <property type="evidence" value="ECO:0007669"/>
    <property type="project" value="UniProtKB-KW"/>
</dbReference>
<dbReference type="GO" id="GO:0030976">
    <property type="term" value="F:thiamine pyrophosphate binding"/>
    <property type="evidence" value="ECO:0007669"/>
    <property type="project" value="InterPro"/>
</dbReference>
<dbReference type="Pfam" id="PF12367">
    <property type="entry name" value="PFO_beta_C"/>
    <property type="match status" value="1"/>
</dbReference>
<feature type="domain" description="Pyruvate ferredoxin oxidoreductase beta subunit C-terminal" evidence="11">
    <location>
        <begin position="202"/>
        <end position="263"/>
    </location>
</feature>
<dbReference type="PANTHER" id="PTHR48084:SF4">
    <property type="entry name" value="2-OXOGLUTARATE OXIDOREDUCTASE SUBUNIT KORB"/>
    <property type="match status" value="1"/>
</dbReference>
<evidence type="ECO:0000256" key="2">
    <source>
        <dbReference type="ARBA" id="ARBA00001964"/>
    </source>
</evidence>
<dbReference type="KEGG" id="mhi:Mhar_1373"/>
<evidence type="ECO:0000256" key="6">
    <source>
        <dbReference type="ARBA" id="ARBA00023002"/>
    </source>
</evidence>
<dbReference type="GO" id="GO:0044272">
    <property type="term" value="P:sulfur compound biosynthetic process"/>
    <property type="evidence" value="ECO:0007669"/>
    <property type="project" value="UniProtKB-ARBA"/>
</dbReference>
<reference evidence="12 13" key="1">
    <citation type="journal article" date="2012" name="PLoS ONE">
        <title>The genome characteristics and predicted function of methyl-group oxidation pathway in the obligate aceticlastic methanogens, Methanosaeta spp.</title>
        <authorList>
            <person name="Zhu J."/>
            <person name="Zheng H."/>
            <person name="Ai G."/>
            <person name="Zhang G."/>
            <person name="Liu D."/>
            <person name="Liu X."/>
            <person name="Dong X."/>
        </authorList>
    </citation>
    <scope>NUCLEOTIDE SEQUENCE [LARGE SCALE GENOMIC DNA]</scope>
    <source>
        <strain evidence="12 13">6Ac</strain>
    </source>
</reference>
<evidence type="ECO:0000256" key="7">
    <source>
        <dbReference type="ARBA" id="ARBA00023004"/>
    </source>
</evidence>
<dbReference type="STRING" id="1110509.Mhar_1373"/>